<sequence>MFLSALFCEVKGLGPEGKYFLVRFIQRFGIAETVDLGVKALAKQFGLSDRQVSGALTTLVALDVMSFSSTPEGKGRPKRCYQLKEDFYKKLESITAFTETQHEVAIGSLLRHESKKVCQASEKPEEQNDEVGLLTDLRSKKQPDRLTVVNRLLLSVLLCRADRFGVVKDLGFATLCKLTGLNKERLRHRLGRLIDQGLIRTYVPGATNPIFARKMKSIYYLNLDHPELAGVGSATSILVCMHGAHKIDDVMHAYRVRREVYCPNEASRALNQGTKYEQFVRHFATLKEPAFELLQVMVERYAAYLLSRYWSDLLPGFTNKRIVDLGLRELISMDFRPSTQPPEFDGDGTTCSGREQFIDVLDELCHWAYRLAFWIKTFFGEIPNVPFDCMDFVIIPQPIEDGYIRIALLALPRSLAGWSGCLVVAADAAGGEVGYFPIESDIPIEHRYNYGLLTAPGRARPGRPMAR</sequence>
<dbReference type="RefSeq" id="WP_203584360.1">
    <property type="nucleotide sequence ID" value="NZ_JACOPV010000006.1"/>
</dbReference>
<reference evidence="1 2" key="1">
    <citation type="submission" date="2020-08" db="EMBL/GenBank/DDBJ databases">
        <title>Description of novel Pseudomonas species.</title>
        <authorList>
            <person name="Duman M."/>
            <person name="Mulet M."/>
            <person name="Altun S."/>
            <person name="Saticioglu I.B."/>
            <person name="Lalucat J."/>
            <person name="Garcia-Valdes E."/>
        </authorList>
    </citation>
    <scope>NUCLEOTIDE SEQUENCE [LARGE SCALE GENOMIC DNA]</scope>
    <source>
        <strain evidence="1 2">P66</strain>
    </source>
</reference>
<evidence type="ECO:0000313" key="2">
    <source>
        <dbReference type="Proteomes" id="UP000745663"/>
    </source>
</evidence>
<dbReference type="Proteomes" id="UP000745663">
    <property type="component" value="Unassembled WGS sequence"/>
</dbReference>
<gene>
    <name evidence="1" type="ORF">H8F21_11420</name>
</gene>
<evidence type="ECO:0000313" key="1">
    <source>
        <dbReference type="EMBL" id="MBM5458168.1"/>
    </source>
</evidence>
<dbReference type="EMBL" id="JACOPV010000006">
    <property type="protein sequence ID" value="MBM5458168.1"/>
    <property type="molecule type" value="Genomic_DNA"/>
</dbReference>
<protein>
    <recommendedName>
        <fullName evidence="3">MarR family transcriptional regulator</fullName>
    </recommendedName>
</protein>
<evidence type="ECO:0008006" key="3">
    <source>
        <dbReference type="Google" id="ProtNLM"/>
    </source>
</evidence>
<accession>A0ABS2BYN3</accession>
<organism evidence="1 2">
    <name type="scientific">Pseudomonas arcuscaelestis</name>
    <dbReference type="NCBI Taxonomy" id="2710591"/>
    <lineage>
        <taxon>Bacteria</taxon>
        <taxon>Pseudomonadati</taxon>
        <taxon>Pseudomonadota</taxon>
        <taxon>Gammaproteobacteria</taxon>
        <taxon>Pseudomonadales</taxon>
        <taxon>Pseudomonadaceae</taxon>
        <taxon>Pseudomonas</taxon>
    </lineage>
</organism>
<keyword evidence="2" id="KW-1185">Reference proteome</keyword>
<proteinExistence type="predicted"/>
<comment type="caution">
    <text evidence="1">The sequence shown here is derived from an EMBL/GenBank/DDBJ whole genome shotgun (WGS) entry which is preliminary data.</text>
</comment>
<name>A0ABS2BYN3_9PSED</name>